<evidence type="ECO:0000313" key="1">
    <source>
        <dbReference type="EMBL" id="AOH54831.1"/>
    </source>
</evidence>
<keyword evidence="2" id="KW-1185">Reference proteome</keyword>
<evidence type="ECO:0008006" key="3">
    <source>
        <dbReference type="Google" id="ProtNLM"/>
    </source>
</evidence>
<dbReference type="OrthoDB" id="266313at2"/>
<name>A0A1B3XNN4_9BACI</name>
<proteinExistence type="predicted"/>
<reference evidence="1 2" key="1">
    <citation type="submission" date="2016-08" db="EMBL/GenBank/DDBJ databases">
        <title>Complete genome sequence of Bacillus muralis G25-68, a strain with toxicity to nematodes.</title>
        <authorList>
            <person name="Zheng Z."/>
        </authorList>
    </citation>
    <scope>NUCLEOTIDE SEQUENCE [LARGE SCALE GENOMIC DNA]</scope>
    <source>
        <strain evidence="1 2">G25-68</strain>
    </source>
</reference>
<dbReference type="Proteomes" id="UP000077926">
    <property type="component" value="Chromosome"/>
</dbReference>
<organism evidence="1 2">
    <name type="scientific">Peribacillus muralis</name>
    <dbReference type="NCBI Taxonomy" id="264697"/>
    <lineage>
        <taxon>Bacteria</taxon>
        <taxon>Bacillati</taxon>
        <taxon>Bacillota</taxon>
        <taxon>Bacilli</taxon>
        <taxon>Bacillales</taxon>
        <taxon>Bacillaceae</taxon>
        <taxon>Peribacillus</taxon>
    </lineage>
</organism>
<dbReference type="EMBL" id="CP017080">
    <property type="protein sequence ID" value="AOH54831.1"/>
    <property type="molecule type" value="Genomic_DNA"/>
</dbReference>
<dbReference type="KEGG" id="bmur:ABE28_010750"/>
<protein>
    <recommendedName>
        <fullName evidence="3">Methyl-accepting transducer domain-containing protein</fullName>
    </recommendedName>
</protein>
<dbReference type="RefSeq" id="WP_064465211.1">
    <property type="nucleotide sequence ID" value="NZ_CP017080.1"/>
</dbReference>
<sequence length="68" mass="7321">MFRQGGGESVLTERPFNEIIGVIEGNISDSRDMERDIQGLVSVIQEIGNSSEKVSDQAGILNNTANAL</sequence>
<evidence type="ECO:0000313" key="2">
    <source>
        <dbReference type="Proteomes" id="UP000077926"/>
    </source>
</evidence>
<gene>
    <name evidence="1" type="ORF">ABE28_010750</name>
</gene>
<dbReference type="AlphaFoldDB" id="A0A1B3XNN4"/>
<accession>A0A1B3XNN4</accession>